<dbReference type="Proteomes" id="UP000032024">
    <property type="component" value="Chromosome"/>
</dbReference>
<protein>
    <submittedName>
        <fullName evidence="1">Uncharacterized protein</fullName>
    </submittedName>
</protein>
<name>A0AAN0T9L8_HEYCO</name>
<accession>A0AAN0T9L8</accession>
<organism evidence="1 2">
    <name type="scientific">Heyndrickxia coagulans</name>
    <name type="common">Weizmannia coagulans</name>
    <dbReference type="NCBI Taxonomy" id="1398"/>
    <lineage>
        <taxon>Bacteria</taxon>
        <taxon>Bacillati</taxon>
        <taxon>Bacillota</taxon>
        <taxon>Bacilli</taxon>
        <taxon>Bacillales</taxon>
        <taxon>Bacillaceae</taxon>
        <taxon>Heyndrickxia</taxon>
    </lineage>
</organism>
<evidence type="ECO:0000313" key="2">
    <source>
        <dbReference type="Proteomes" id="UP000032024"/>
    </source>
</evidence>
<proteinExistence type="predicted"/>
<gene>
    <name evidence="1" type="ORF">SB48_HM08orf06262</name>
</gene>
<keyword evidence="2" id="KW-1185">Reference proteome</keyword>
<sequence>MIKLFLKNLFEIFKKEYCTPAYRSYTINRFQREFIYAAGVRMSS</sequence>
<reference evidence="2" key="1">
    <citation type="submission" date="2015-01" db="EMBL/GenBank/DDBJ databases">
        <title>Comparative genome analysis of Bacillus coagulans HM-08, Clostridium butyricum HM-68, Bacillus subtilis HM-66 and Bacillus paralicheniformis BL-09.</title>
        <authorList>
            <person name="Zhang H."/>
        </authorList>
    </citation>
    <scope>NUCLEOTIDE SEQUENCE [LARGE SCALE GENOMIC DNA]</scope>
    <source>
        <strain evidence="2">HM-08</strain>
    </source>
</reference>
<dbReference type="EMBL" id="CP010525">
    <property type="protein sequence ID" value="AJO24743.1"/>
    <property type="molecule type" value="Genomic_DNA"/>
</dbReference>
<evidence type="ECO:0000313" key="1">
    <source>
        <dbReference type="EMBL" id="AJO24743.1"/>
    </source>
</evidence>
<dbReference type="AlphaFoldDB" id="A0AAN0T9L8"/>